<dbReference type="EMBL" id="GBRH01203006">
    <property type="protein sequence ID" value="JAD94889.1"/>
    <property type="molecule type" value="Transcribed_RNA"/>
</dbReference>
<dbReference type="AlphaFoldDB" id="A0A0A9E251"/>
<evidence type="ECO:0000313" key="1">
    <source>
        <dbReference type="EMBL" id="JAD94889.1"/>
    </source>
</evidence>
<reference evidence="1" key="1">
    <citation type="submission" date="2014-09" db="EMBL/GenBank/DDBJ databases">
        <authorList>
            <person name="Magalhaes I.L.F."/>
            <person name="Oliveira U."/>
            <person name="Santos F.R."/>
            <person name="Vidigal T.H.D.A."/>
            <person name="Brescovit A.D."/>
            <person name="Santos A.J."/>
        </authorList>
    </citation>
    <scope>NUCLEOTIDE SEQUENCE</scope>
    <source>
        <tissue evidence="1">Shoot tissue taken approximately 20 cm above the soil surface</tissue>
    </source>
</reference>
<organism evidence="1">
    <name type="scientific">Arundo donax</name>
    <name type="common">Giant reed</name>
    <name type="synonym">Donax arundinaceus</name>
    <dbReference type="NCBI Taxonomy" id="35708"/>
    <lineage>
        <taxon>Eukaryota</taxon>
        <taxon>Viridiplantae</taxon>
        <taxon>Streptophyta</taxon>
        <taxon>Embryophyta</taxon>
        <taxon>Tracheophyta</taxon>
        <taxon>Spermatophyta</taxon>
        <taxon>Magnoliopsida</taxon>
        <taxon>Liliopsida</taxon>
        <taxon>Poales</taxon>
        <taxon>Poaceae</taxon>
        <taxon>PACMAD clade</taxon>
        <taxon>Arundinoideae</taxon>
        <taxon>Arundineae</taxon>
        <taxon>Arundo</taxon>
    </lineage>
</organism>
<protein>
    <submittedName>
        <fullName evidence="1">Uncharacterized protein</fullName>
    </submittedName>
</protein>
<reference evidence="1" key="2">
    <citation type="journal article" date="2015" name="Data Brief">
        <title>Shoot transcriptome of the giant reed, Arundo donax.</title>
        <authorList>
            <person name="Barrero R.A."/>
            <person name="Guerrero F.D."/>
            <person name="Moolhuijzen P."/>
            <person name="Goolsby J.A."/>
            <person name="Tidwell J."/>
            <person name="Bellgard S.E."/>
            <person name="Bellgard M.I."/>
        </authorList>
    </citation>
    <scope>NUCLEOTIDE SEQUENCE</scope>
    <source>
        <tissue evidence="1">Shoot tissue taken approximately 20 cm above the soil surface</tissue>
    </source>
</reference>
<accession>A0A0A9E251</accession>
<proteinExistence type="predicted"/>
<sequence>MRAVMYGTVEGSAGSWYEAVASTPFSDGANLELLSLFQVRLSASRPIGVEDPQSRRIWPEPVELLSAATVNDKRNSSVKHLRVNSKARCIIVVVAVSR</sequence>
<name>A0A0A9E251_ARUDO</name>